<protein>
    <submittedName>
        <fullName evidence="1">Uncharacterized protein</fullName>
    </submittedName>
</protein>
<dbReference type="AlphaFoldDB" id="A0A6J8E5F0"/>
<sequence>MNTTEANNTETHIHQRKWQRLEEIPCCFTNTYVTKLEHKSREAVQGRKVVLILDSEDTPHCFSKLRLLTDYNRIDDNRGRFKRFLHFDGSKCLLSSELYKEHNLNMIRQDAPKFDTIHGPCISDPNERSSLSRDIFTLFLSHASSREPQLSRIQRKHNVLQYFTYRRIISQLLISVHSDAASGWLMLASFFYNHKKYMESILLIDYIISKCTDEKIESPKGVWLGFNRNQQLMLNSIKHENLITILKALTIQELRFCDNSQMIPIELLPVLMPDINLCIHPKPFAQFLRFLCYYHLHDLTPCRHIVFQLNQIVKDNKLFQYYVVGNKLRLKYSQDSKHFTLFDMFYIVRFLRIAHQMTGEPVCDLARLYSRTFDHMTSFVDID</sequence>
<evidence type="ECO:0000313" key="2">
    <source>
        <dbReference type="Proteomes" id="UP000507470"/>
    </source>
</evidence>
<dbReference type="Proteomes" id="UP000507470">
    <property type="component" value="Unassembled WGS sequence"/>
</dbReference>
<organism evidence="1 2">
    <name type="scientific">Mytilus coruscus</name>
    <name type="common">Sea mussel</name>
    <dbReference type="NCBI Taxonomy" id="42192"/>
    <lineage>
        <taxon>Eukaryota</taxon>
        <taxon>Metazoa</taxon>
        <taxon>Spiralia</taxon>
        <taxon>Lophotrochozoa</taxon>
        <taxon>Mollusca</taxon>
        <taxon>Bivalvia</taxon>
        <taxon>Autobranchia</taxon>
        <taxon>Pteriomorphia</taxon>
        <taxon>Mytilida</taxon>
        <taxon>Mytiloidea</taxon>
        <taxon>Mytilidae</taxon>
        <taxon>Mytilinae</taxon>
        <taxon>Mytilus</taxon>
    </lineage>
</organism>
<dbReference type="EMBL" id="CACVKT020008395">
    <property type="protein sequence ID" value="CAC5415263.1"/>
    <property type="molecule type" value="Genomic_DNA"/>
</dbReference>
<dbReference type="OrthoDB" id="6054650at2759"/>
<proteinExistence type="predicted"/>
<gene>
    <name evidence="1" type="ORF">MCOR_47969</name>
</gene>
<reference evidence="1 2" key="1">
    <citation type="submission" date="2020-06" db="EMBL/GenBank/DDBJ databases">
        <authorList>
            <person name="Li R."/>
            <person name="Bekaert M."/>
        </authorList>
    </citation>
    <scope>NUCLEOTIDE SEQUENCE [LARGE SCALE GENOMIC DNA]</scope>
    <source>
        <strain evidence="2">wild</strain>
    </source>
</reference>
<keyword evidence="2" id="KW-1185">Reference proteome</keyword>
<accession>A0A6J8E5F0</accession>
<name>A0A6J8E5F0_MYTCO</name>
<evidence type="ECO:0000313" key="1">
    <source>
        <dbReference type="EMBL" id="CAC5415263.1"/>
    </source>
</evidence>